<evidence type="ECO:0000256" key="8">
    <source>
        <dbReference type="ARBA" id="ARBA00023136"/>
    </source>
</evidence>
<proteinExistence type="predicted"/>
<dbReference type="InterPro" id="IPR011527">
    <property type="entry name" value="ABC1_TM_dom"/>
</dbReference>
<dbReference type="PANTHER" id="PTHR43394:SF1">
    <property type="entry name" value="ATP-BINDING CASSETTE SUB-FAMILY B MEMBER 10, MITOCHONDRIAL"/>
    <property type="match status" value="1"/>
</dbReference>
<dbReference type="GO" id="GO:0016887">
    <property type="term" value="F:ATP hydrolysis activity"/>
    <property type="evidence" value="ECO:0007669"/>
    <property type="project" value="InterPro"/>
</dbReference>
<keyword evidence="2" id="KW-0813">Transport</keyword>
<dbReference type="Gene3D" id="1.20.1560.10">
    <property type="entry name" value="ABC transporter type 1, transmembrane domain"/>
    <property type="match status" value="1"/>
</dbReference>
<evidence type="ECO:0000256" key="2">
    <source>
        <dbReference type="ARBA" id="ARBA00022448"/>
    </source>
</evidence>
<feature type="transmembrane region" description="Helical" evidence="9">
    <location>
        <begin position="268"/>
        <end position="289"/>
    </location>
</feature>
<dbReference type="FunFam" id="1.20.1560.10:FF:000040">
    <property type="entry name" value="Multidrug ABC transporter ATP-binding protein"/>
    <property type="match status" value="1"/>
</dbReference>
<evidence type="ECO:0000256" key="5">
    <source>
        <dbReference type="ARBA" id="ARBA00022741"/>
    </source>
</evidence>
<protein>
    <submittedName>
        <fullName evidence="12">ABC transporter ATP-binding protein</fullName>
    </submittedName>
</protein>
<feature type="transmembrane region" description="Helical" evidence="9">
    <location>
        <begin position="159"/>
        <end position="176"/>
    </location>
</feature>
<dbReference type="SUPFAM" id="SSF90123">
    <property type="entry name" value="ABC transporter transmembrane region"/>
    <property type="match status" value="1"/>
</dbReference>
<name>A0A544SQ21_9BACI</name>
<dbReference type="Proteomes" id="UP000318937">
    <property type="component" value="Unassembled WGS sequence"/>
</dbReference>
<evidence type="ECO:0000256" key="7">
    <source>
        <dbReference type="ARBA" id="ARBA00022989"/>
    </source>
</evidence>
<evidence type="ECO:0000256" key="6">
    <source>
        <dbReference type="ARBA" id="ARBA00022840"/>
    </source>
</evidence>
<evidence type="ECO:0000259" key="10">
    <source>
        <dbReference type="PROSITE" id="PS50893"/>
    </source>
</evidence>
<keyword evidence="4 9" id="KW-0812">Transmembrane</keyword>
<dbReference type="PROSITE" id="PS00211">
    <property type="entry name" value="ABC_TRANSPORTER_1"/>
    <property type="match status" value="1"/>
</dbReference>
<dbReference type="CDD" id="cd18548">
    <property type="entry name" value="ABC_6TM_Tm287_like"/>
    <property type="match status" value="1"/>
</dbReference>
<evidence type="ECO:0000259" key="11">
    <source>
        <dbReference type="PROSITE" id="PS50929"/>
    </source>
</evidence>
<dbReference type="SMART" id="SM00382">
    <property type="entry name" value="AAA"/>
    <property type="match status" value="1"/>
</dbReference>
<feature type="transmembrane region" description="Helical" evidence="9">
    <location>
        <begin position="136"/>
        <end position="153"/>
    </location>
</feature>
<evidence type="ECO:0000256" key="3">
    <source>
        <dbReference type="ARBA" id="ARBA00022475"/>
    </source>
</evidence>
<evidence type="ECO:0000313" key="12">
    <source>
        <dbReference type="EMBL" id="TQR07293.1"/>
    </source>
</evidence>
<dbReference type="GO" id="GO:0015421">
    <property type="term" value="F:ABC-type oligopeptide transporter activity"/>
    <property type="evidence" value="ECO:0007669"/>
    <property type="project" value="TreeGrafter"/>
</dbReference>
<dbReference type="InterPro" id="IPR039421">
    <property type="entry name" value="Type_1_exporter"/>
</dbReference>
<gene>
    <name evidence="12" type="ORF">FG383_18065</name>
</gene>
<dbReference type="InterPro" id="IPR003439">
    <property type="entry name" value="ABC_transporter-like_ATP-bd"/>
</dbReference>
<organism evidence="12 13">
    <name type="scientific">Psychrobacillus soli</name>
    <dbReference type="NCBI Taxonomy" id="1543965"/>
    <lineage>
        <taxon>Bacteria</taxon>
        <taxon>Bacillati</taxon>
        <taxon>Bacillota</taxon>
        <taxon>Bacilli</taxon>
        <taxon>Bacillales</taxon>
        <taxon>Bacillaceae</taxon>
        <taxon>Psychrobacillus</taxon>
    </lineage>
</organism>
<comment type="subcellular location">
    <subcellularLocation>
        <location evidence="1">Cell membrane</location>
        <topology evidence="1">Multi-pass membrane protein</topology>
    </subcellularLocation>
</comment>
<dbReference type="PROSITE" id="PS50929">
    <property type="entry name" value="ABC_TM1F"/>
    <property type="match status" value="1"/>
</dbReference>
<keyword evidence="3" id="KW-1003">Cell membrane</keyword>
<dbReference type="PANTHER" id="PTHR43394">
    <property type="entry name" value="ATP-DEPENDENT PERMEASE MDL1, MITOCHONDRIAL"/>
    <property type="match status" value="1"/>
</dbReference>
<keyword evidence="13" id="KW-1185">Reference proteome</keyword>
<feature type="transmembrane region" description="Helical" evidence="9">
    <location>
        <begin position="238"/>
        <end position="262"/>
    </location>
</feature>
<dbReference type="Pfam" id="PF00005">
    <property type="entry name" value="ABC_tran"/>
    <property type="match status" value="1"/>
</dbReference>
<dbReference type="FunFam" id="3.40.50.300:FF:000221">
    <property type="entry name" value="Multidrug ABC transporter ATP-binding protein"/>
    <property type="match status" value="1"/>
</dbReference>
<dbReference type="EMBL" id="VDGG01000054">
    <property type="protein sequence ID" value="TQR07293.1"/>
    <property type="molecule type" value="Genomic_DNA"/>
</dbReference>
<dbReference type="Pfam" id="PF00664">
    <property type="entry name" value="ABC_membrane"/>
    <property type="match status" value="1"/>
</dbReference>
<dbReference type="OrthoDB" id="9770415at2"/>
<evidence type="ECO:0000256" key="9">
    <source>
        <dbReference type="SAM" id="Phobius"/>
    </source>
</evidence>
<sequence>MKSLWKLFPCVKPYTLFAILAPLLMCVEVAMDLLQPTIMQHIIDVGIANNDNAYVIKLGLLMLLSAFIGLIGGAGCTIYSTKAAVNFAADIRRDIFKKTEQFSSKNTDTFGAGKLITIVTNDVTAVQQALMMTLRVFVRGPLLFIGSVAIVWFTARELFPVLLVAIPILMVCIYYFSAKSGKLFAKVQKAMDQVNTKLQETFAGIRVIKAFDRQDYEIKTFRKVNDLLTKRNMSAEQVILTLMPIMLFVVNLGVVAGMWMGAIKVNEGTLQVGVILAFINYLNIIMNGLMTSSHVLMQITRSFTSANRIGQVLETEIDIQEPEIPASLPQVKGEVEFKDVYFSYSKNGEYVLKNISFRAKAGETIGIIGSTGSGKTTLVKLIPRLYDPDSGSILIDGVNVKDYPLERLRETIGFVPQKATLFSGAIEENLRYGKEEASLLEMEEAAKSAAAMEFIDKLEDKYDHELMQGATNLSGGQKQRLSMARAFIRQPKVLILDDSTSAIDALSESIVQQALKQNHADTSVFIISAKVSSIIDADQILVIEDGMLEASGTHTELLENSSVYRGIYETQTGKEVYSYE</sequence>
<dbReference type="RefSeq" id="WP_142608799.1">
    <property type="nucleotide sequence ID" value="NZ_VDGG01000054.1"/>
</dbReference>
<dbReference type="InterPro" id="IPR003593">
    <property type="entry name" value="AAA+_ATPase"/>
</dbReference>
<evidence type="ECO:0000256" key="4">
    <source>
        <dbReference type="ARBA" id="ARBA00022692"/>
    </source>
</evidence>
<dbReference type="PROSITE" id="PS50893">
    <property type="entry name" value="ABC_TRANSPORTER_2"/>
    <property type="match status" value="1"/>
</dbReference>
<evidence type="ECO:0000256" key="1">
    <source>
        <dbReference type="ARBA" id="ARBA00004651"/>
    </source>
</evidence>
<accession>A0A544SQ21</accession>
<feature type="domain" description="ABC transporter" evidence="10">
    <location>
        <begin position="335"/>
        <end position="570"/>
    </location>
</feature>
<dbReference type="GO" id="GO:0005524">
    <property type="term" value="F:ATP binding"/>
    <property type="evidence" value="ECO:0007669"/>
    <property type="project" value="UniProtKB-KW"/>
</dbReference>
<keyword evidence="5" id="KW-0547">Nucleotide-binding</keyword>
<dbReference type="GO" id="GO:0005886">
    <property type="term" value="C:plasma membrane"/>
    <property type="evidence" value="ECO:0007669"/>
    <property type="project" value="UniProtKB-SubCell"/>
</dbReference>
<dbReference type="SUPFAM" id="SSF52540">
    <property type="entry name" value="P-loop containing nucleoside triphosphate hydrolases"/>
    <property type="match status" value="1"/>
</dbReference>
<dbReference type="InterPro" id="IPR036640">
    <property type="entry name" value="ABC1_TM_sf"/>
</dbReference>
<keyword evidence="6 12" id="KW-0067">ATP-binding</keyword>
<feature type="domain" description="ABC transmembrane type-1" evidence="11">
    <location>
        <begin position="19"/>
        <end position="301"/>
    </location>
</feature>
<reference evidence="12 13" key="1">
    <citation type="submission" date="2019-05" db="EMBL/GenBank/DDBJ databases">
        <title>Psychrobacillus vulpis sp. nov., a new species isolated from feces of a red fox that inhabits in The Tablas de Daimiel Natural Park, Albacete, Spain.</title>
        <authorList>
            <person name="Rodriguez M."/>
            <person name="Reina J.C."/>
            <person name="Bejar V."/>
            <person name="Llamas I."/>
        </authorList>
    </citation>
    <scope>NUCLEOTIDE SEQUENCE [LARGE SCALE GENOMIC DNA]</scope>
    <source>
        <strain evidence="12 13">NHI-2</strain>
    </source>
</reference>
<dbReference type="InterPro" id="IPR027417">
    <property type="entry name" value="P-loop_NTPase"/>
</dbReference>
<comment type="caution">
    <text evidence="12">The sequence shown here is derived from an EMBL/GenBank/DDBJ whole genome shotgun (WGS) entry which is preliminary data.</text>
</comment>
<evidence type="ECO:0000313" key="13">
    <source>
        <dbReference type="Proteomes" id="UP000318937"/>
    </source>
</evidence>
<keyword evidence="8 9" id="KW-0472">Membrane</keyword>
<dbReference type="AlphaFoldDB" id="A0A544SQ21"/>
<keyword evidence="7 9" id="KW-1133">Transmembrane helix</keyword>
<dbReference type="InterPro" id="IPR017871">
    <property type="entry name" value="ABC_transporter-like_CS"/>
</dbReference>
<feature type="transmembrane region" description="Helical" evidence="9">
    <location>
        <begin position="54"/>
        <end position="79"/>
    </location>
</feature>
<dbReference type="Gene3D" id="3.40.50.300">
    <property type="entry name" value="P-loop containing nucleotide triphosphate hydrolases"/>
    <property type="match status" value="1"/>
</dbReference>